<evidence type="ECO:0000313" key="2">
    <source>
        <dbReference type="Proteomes" id="UP000598174"/>
    </source>
</evidence>
<sequence length="126" mass="13478">MTAAQTVDEIQAILDRLRGEVIATLQVLGINSLKSTSPLPEAVVGDAVERASVESRLVSISTSLHVIVFDLQRTGKLVWLENAQPYVMVAGASRPTVRLLLASGQGLDLTEPAKTKRVTVTVTTRA</sequence>
<dbReference type="Proteomes" id="UP000598174">
    <property type="component" value="Unassembled WGS sequence"/>
</dbReference>
<evidence type="ECO:0000313" key="1">
    <source>
        <dbReference type="EMBL" id="GIE13555.1"/>
    </source>
</evidence>
<protein>
    <submittedName>
        <fullName evidence="1">Uncharacterized protein</fullName>
    </submittedName>
</protein>
<dbReference type="EMBL" id="BOMM01000049">
    <property type="protein sequence ID" value="GIE13555.1"/>
    <property type="molecule type" value="Genomic_DNA"/>
</dbReference>
<proteinExistence type="predicted"/>
<organism evidence="1 2">
    <name type="scientific">Paractinoplanes ferrugineus</name>
    <dbReference type="NCBI Taxonomy" id="113564"/>
    <lineage>
        <taxon>Bacteria</taxon>
        <taxon>Bacillati</taxon>
        <taxon>Actinomycetota</taxon>
        <taxon>Actinomycetes</taxon>
        <taxon>Micromonosporales</taxon>
        <taxon>Micromonosporaceae</taxon>
        <taxon>Paractinoplanes</taxon>
    </lineage>
</organism>
<keyword evidence="2" id="KW-1185">Reference proteome</keyword>
<reference evidence="1" key="1">
    <citation type="submission" date="2021-01" db="EMBL/GenBank/DDBJ databases">
        <title>Whole genome shotgun sequence of Actinoplanes ferrugineus NBRC 15555.</title>
        <authorList>
            <person name="Komaki H."/>
            <person name="Tamura T."/>
        </authorList>
    </citation>
    <scope>NUCLEOTIDE SEQUENCE</scope>
    <source>
        <strain evidence="1">NBRC 15555</strain>
    </source>
</reference>
<dbReference type="RefSeq" id="WP_203819989.1">
    <property type="nucleotide sequence ID" value="NZ_BAAABP010000027.1"/>
</dbReference>
<comment type="caution">
    <text evidence="1">The sequence shown here is derived from an EMBL/GenBank/DDBJ whole genome shotgun (WGS) entry which is preliminary data.</text>
</comment>
<accession>A0A919J2Y2</accession>
<dbReference type="AlphaFoldDB" id="A0A919J2Y2"/>
<gene>
    <name evidence="1" type="ORF">Afe05nite_53950</name>
</gene>
<name>A0A919J2Y2_9ACTN</name>